<dbReference type="Gene3D" id="3.40.50.300">
    <property type="entry name" value="P-loop containing nucleotide triphosphate hydrolases"/>
    <property type="match status" value="1"/>
</dbReference>
<evidence type="ECO:0000259" key="1">
    <source>
        <dbReference type="Pfam" id="PF00004"/>
    </source>
</evidence>
<organism evidence="2 3">
    <name type="scientific">Escallonia herrerae</name>
    <dbReference type="NCBI Taxonomy" id="1293975"/>
    <lineage>
        <taxon>Eukaryota</taxon>
        <taxon>Viridiplantae</taxon>
        <taxon>Streptophyta</taxon>
        <taxon>Embryophyta</taxon>
        <taxon>Tracheophyta</taxon>
        <taxon>Spermatophyta</taxon>
        <taxon>Magnoliopsida</taxon>
        <taxon>eudicotyledons</taxon>
        <taxon>Gunneridae</taxon>
        <taxon>Pentapetalae</taxon>
        <taxon>asterids</taxon>
        <taxon>campanulids</taxon>
        <taxon>Escalloniales</taxon>
        <taxon>Escalloniaceae</taxon>
        <taxon>Escallonia</taxon>
    </lineage>
</organism>
<dbReference type="Pfam" id="PF00004">
    <property type="entry name" value="AAA"/>
    <property type="match status" value="1"/>
</dbReference>
<protein>
    <recommendedName>
        <fullName evidence="1">ATPase AAA-type core domain-containing protein</fullName>
    </recommendedName>
</protein>
<gene>
    <name evidence="2" type="ORF">RJ639_014502</name>
</gene>
<sequence>MVGVRVSNALALSPIFDNRKVGKAWGRGYLLYGPTGRGKSSLIGAIDNFLKLDISDLQLLNVGNDSNIRELLLWTPNQSILVIEDIDCSVKLPGLVD</sequence>
<dbReference type="EMBL" id="JAVXUP010001853">
    <property type="protein sequence ID" value="KAK3007515.1"/>
    <property type="molecule type" value="Genomic_DNA"/>
</dbReference>
<evidence type="ECO:0000313" key="3">
    <source>
        <dbReference type="Proteomes" id="UP001188597"/>
    </source>
</evidence>
<dbReference type="InterPro" id="IPR003959">
    <property type="entry name" value="ATPase_AAA_core"/>
</dbReference>
<dbReference type="PANTHER" id="PTHR23070">
    <property type="entry name" value="BCS1 AAA-TYPE ATPASE"/>
    <property type="match status" value="1"/>
</dbReference>
<keyword evidence="3" id="KW-1185">Reference proteome</keyword>
<name>A0AA89AM22_9ASTE</name>
<dbReference type="SUPFAM" id="SSF52540">
    <property type="entry name" value="P-loop containing nucleoside triphosphate hydrolases"/>
    <property type="match status" value="1"/>
</dbReference>
<dbReference type="GO" id="GO:0016887">
    <property type="term" value="F:ATP hydrolysis activity"/>
    <property type="evidence" value="ECO:0007669"/>
    <property type="project" value="InterPro"/>
</dbReference>
<evidence type="ECO:0000313" key="2">
    <source>
        <dbReference type="EMBL" id="KAK3007515.1"/>
    </source>
</evidence>
<dbReference type="InterPro" id="IPR027417">
    <property type="entry name" value="P-loop_NTPase"/>
</dbReference>
<comment type="caution">
    <text evidence="2">The sequence shown here is derived from an EMBL/GenBank/DDBJ whole genome shotgun (WGS) entry which is preliminary data.</text>
</comment>
<dbReference type="GO" id="GO:0005524">
    <property type="term" value="F:ATP binding"/>
    <property type="evidence" value="ECO:0007669"/>
    <property type="project" value="InterPro"/>
</dbReference>
<feature type="domain" description="ATPase AAA-type core" evidence="1">
    <location>
        <begin position="29"/>
        <end position="89"/>
    </location>
</feature>
<dbReference type="Proteomes" id="UP001188597">
    <property type="component" value="Unassembled WGS sequence"/>
</dbReference>
<accession>A0AA89AM22</accession>
<proteinExistence type="predicted"/>
<dbReference type="InterPro" id="IPR050747">
    <property type="entry name" value="Mitochondrial_chaperone_BCS1"/>
</dbReference>
<dbReference type="AlphaFoldDB" id="A0AA89AM22"/>
<reference evidence="2" key="1">
    <citation type="submission" date="2022-12" db="EMBL/GenBank/DDBJ databases">
        <title>Draft genome assemblies for two species of Escallonia (Escalloniales).</title>
        <authorList>
            <person name="Chanderbali A."/>
            <person name="Dervinis C."/>
            <person name="Anghel I."/>
            <person name="Soltis D."/>
            <person name="Soltis P."/>
            <person name="Zapata F."/>
        </authorList>
    </citation>
    <scope>NUCLEOTIDE SEQUENCE</scope>
    <source>
        <strain evidence="2">UCBG64.0493</strain>
        <tissue evidence="2">Leaf</tissue>
    </source>
</reference>